<dbReference type="SUPFAM" id="SSF55469">
    <property type="entry name" value="FMN-dependent nitroreductase-like"/>
    <property type="match status" value="1"/>
</dbReference>
<dbReference type="Proteomes" id="UP000191153">
    <property type="component" value="Unassembled WGS sequence"/>
</dbReference>
<proteinExistence type="inferred from homology"/>
<dbReference type="InterPro" id="IPR029479">
    <property type="entry name" value="Nitroreductase"/>
</dbReference>
<accession>A0A1T4K4C4</accession>
<evidence type="ECO:0000313" key="4">
    <source>
        <dbReference type="EMBL" id="SJZ37300.1"/>
    </source>
</evidence>
<evidence type="ECO:0000256" key="1">
    <source>
        <dbReference type="ARBA" id="ARBA00007118"/>
    </source>
</evidence>
<name>A0A1T4K4C4_9FUSO</name>
<dbReference type="EMBL" id="FUWX01000004">
    <property type="protein sequence ID" value="SJZ37300.1"/>
    <property type="molecule type" value="Genomic_DNA"/>
</dbReference>
<comment type="similarity">
    <text evidence="1">Belongs to the nitroreductase family.</text>
</comment>
<dbReference type="InterPro" id="IPR000415">
    <property type="entry name" value="Nitroreductase-like"/>
</dbReference>
<sequence>MLKDLLIKNRSYRTFFPDAIAIETLMNIVENTRYCGSARNSQPLRYIIINSEQLVNDVFSHTKWAGALQWNPSLNESPAAYILICSEKSQTNSGITLGIDIGISAQSMLLSACELGLGGCLLGAFNKIALEEILQLPKDKYDLNLLVALGYPKDKSHITIPENNNLTYSRNVETYENFVPKIELKKLILGIY</sequence>
<feature type="domain" description="Nitroreductase" evidence="3">
    <location>
        <begin position="10"/>
        <end position="151"/>
    </location>
</feature>
<dbReference type="PANTHER" id="PTHR43673">
    <property type="entry name" value="NAD(P)H NITROREDUCTASE YDGI-RELATED"/>
    <property type="match status" value="1"/>
</dbReference>
<evidence type="ECO:0000259" key="3">
    <source>
        <dbReference type="Pfam" id="PF00881"/>
    </source>
</evidence>
<dbReference type="GO" id="GO:0016491">
    <property type="term" value="F:oxidoreductase activity"/>
    <property type="evidence" value="ECO:0007669"/>
    <property type="project" value="UniProtKB-KW"/>
</dbReference>
<reference evidence="4 5" key="1">
    <citation type="submission" date="2017-02" db="EMBL/GenBank/DDBJ databases">
        <authorList>
            <person name="Peterson S.W."/>
        </authorList>
    </citation>
    <scope>NUCLEOTIDE SEQUENCE [LARGE SCALE GENOMIC DNA]</scope>
    <source>
        <strain evidence="4 5">ATCC 700028</strain>
    </source>
</reference>
<dbReference type="OrthoDB" id="9804207at2"/>
<dbReference type="Gene3D" id="3.40.109.10">
    <property type="entry name" value="NADH Oxidase"/>
    <property type="match status" value="1"/>
</dbReference>
<keyword evidence="2" id="KW-0560">Oxidoreductase</keyword>
<evidence type="ECO:0000313" key="5">
    <source>
        <dbReference type="Proteomes" id="UP000191153"/>
    </source>
</evidence>
<protein>
    <submittedName>
        <fullName evidence="4">Nitroreductase</fullName>
    </submittedName>
</protein>
<dbReference type="RefSeq" id="WP_078692835.1">
    <property type="nucleotide sequence ID" value="NZ_FUWX01000004.1"/>
</dbReference>
<gene>
    <name evidence="4" type="ORF">SAMN02745174_00294</name>
</gene>
<keyword evidence="5" id="KW-1185">Reference proteome</keyword>
<dbReference type="CDD" id="cd02062">
    <property type="entry name" value="Nitro_FMN_reductase"/>
    <property type="match status" value="1"/>
</dbReference>
<dbReference type="AlphaFoldDB" id="A0A1T4K4C4"/>
<dbReference type="Pfam" id="PF00881">
    <property type="entry name" value="Nitroreductase"/>
    <property type="match status" value="1"/>
</dbReference>
<dbReference type="STRING" id="180163.SAMN02745174_00294"/>
<dbReference type="PANTHER" id="PTHR43673:SF10">
    <property type="entry name" value="NADH DEHYDROGENASE_NAD(P)H NITROREDUCTASE XCC3605-RELATED"/>
    <property type="match status" value="1"/>
</dbReference>
<organism evidence="4 5">
    <name type="scientific">Cetobacterium ceti</name>
    <dbReference type="NCBI Taxonomy" id="180163"/>
    <lineage>
        <taxon>Bacteria</taxon>
        <taxon>Fusobacteriati</taxon>
        <taxon>Fusobacteriota</taxon>
        <taxon>Fusobacteriia</taxon>
        <taxon>Fusobacteriales</taxon>
        <taxon>Fusobacteriaceae</taxon>
        <taxon>Cetobacterium</taxon>
    </lineage>
</organism>
<evidence type="ECO:0000256" key="2">
    <source>
        <dbReference type="ARBA" id="ARBA00023002"/>
    </source>
</evidence>